<dbReference type="GO" id="GO:0007229">
    <property type="term" value="P:integrin-mediated signaling pathway"/>
    <property type="evidence" value="ECO:0007669"/>
    <property type="project" value="TreeGrafter"/>
</dbReference>
<accession>A0A545T3L7</accession>
<evidence type="ECO:0000256" key="1">
    <source>
        <dbReference type="ARBA" id="ARBA00022729"/>
    </source>
</evidence>
<evidence type="ECO:0000256" key="4">
    <source>
        <dbReference type="SAM" id="SignalP"/>
    </source>
</evidence>
<dbReference type="SMART" id="SM00191">
    <property type="entry name" value="Int_alpha"/>
    <property type="match status" value="5"/>
</dbReference>
<dbReference type="InterPro" id="IPR000413">
    <property type="entry name" value="Integrin_alpha"/>
</dbReference>
<evidence type="ECO:0000313" key="6">
    <source>
        <dbReference type="Proteomes" id="UP000319732"/>
    </source>
</evidence>
<dbReference type="RefSeq" id="WP_142928585.1">
    <property type="nucleotide sequence ID" value="NZ_ML660099.1"/>
</dbReference>
<evidence type="ECO:0000256" key="3">
    <source>
        <dbReference type="ARBA" id="ARBA00023180"/>
    </source>
</evidence>
<keyword evidence="6" id="KW-1185">Reference proteome</keyword>
<dbReference type="PANTHER" id="PTHR23220:SF122">
    <property type="entry name" value="INTEGRIN ALPHA-PS1"/>
    <property type="match status" value="1"/>
</dbReference>
<dbReference type="GO" id="GO:0009897">
    <property type="term" value="C:external side of plasma membrane"/>
    <property type="evidence" value="ECO:0007669"/>
    <property type="project" value="TreeGrafter"/>
</dbReference>
<evidence type="ECO:0008006" key="7">
    <source>
        <dbReference type="Google" id="ProtNLM"/>
    </source>
</evidence>
<dbReference type="EMBL" id="VHSG01000020">
    <property type="protein sequence ID" value="TQV71809.1"/>
    <property type="molecule type" value="Genomic_DNA"/>
</dbReference>
<comment type="caution">
    <text evidence="5">The sequence shown here is derived from an EMBL/GenBank/DDBJ whole genome shotgun (WGS) entry which is preliminary data.</text>
</comment>
<dbReference type="Pfam" id="PF01839">
    <property type="entry name" value="FG-GAP"/>
    <property type="match status" value="2"/>
</dbReference>
<dbReference type="PRINTS" id="PR01185">
    <property type="entry name" value="INTEGRINA"/>
</dbReference>
<dbReference type="SUPFAM" id="SSF69318">
    <property type="entry name" value="Integrin alpha N-terminal domain"/>
    <property type="match status" value="3"/>
</dbReference>
<dbReference type="GO" id="GO:0008305">
    <property type="term" value="C:integrin complex"/>
    <property type="evidence" value="ECO:0007669"/>
    <property type="project" value="InterPro"/>
</dbReference>
<dbReference type="GO" id="GO:0098609">
    <property type="term" value="P:cell-cell adhesion"/>
    <property type="evidence" value="ECO:0007669"/>
    <property type="project" value="TreeGrafter"/>
</dbReference>
<feature type="signal peptide" evidence="4">
    <location>
        <begin position="1"/>
        <end position="25"/>
    </location>
</feature>
<dbReference type="InterPro" id="IPR028994">
    <property type="entry name" value="Integrin_alpha_N"/>
</dbReference>
<reference evidence="5 6" key="1">
    <citation type="submission" date="2019-06" db="EMBL/GenBank/DDBJ databases">
        <title>Whole genome sequence for Cellvibrionaceae sp. R142.</title>
        <authorList>
            <person name="Wang G."/>
        </authorList>
    </citation>
    <scope>NUCLEOTIDE SEQUENCE [LARGE SCALE GENOMIC DNA]</scope>
    <source>
        <strain evidence="5 6">R142</strain>
    </source>
</reference>
<gene>
    <name evidence="5" type="ORF">FKG94_19390</name>
</gene>
<keyword evidence="3" id="KW-0325">Glycoprotein</keyword>
<organism evidence="5 6">
    <name type="scientific">Exilibacterium tricleocarpae</name>
    <dbReference type="NCBI Taxonomy" id="2591008"/>
    <lineage>
        <taxon>Bacteria</taxon>
        <taxon>Pseudomonadati</taxon>
        <taxon>Pseudomonadota</taxon>
        <taxon>Gammaproteobacteria</taxon>
        <taxon>Cellvibrionales</taxon>
        <taxon>Cellvibrionaceae</taxon>
        <taxon>Exilibacterium</taxon>
    </lineage>
</organism>
<dbReference type="OrthoDB" id="5700798at2"/>
<dbReference type="GO" id="GO:0007160">
    <property type="term" value="P:cell-matrix adhesion"/>
    <property type="evidence" value="ECO:0007669"/>
    <property type="project" value="TreeGrafter"/>
</dbReference>
<dbReference type="GO" id="GO:0005178">
    <property type="term" value="F:integrin binding"/>
    <property type="evidence" value="ECO:0007669"/>
    <property type="project" value="TreeGrafter"/>
</dbReference>
<protein>
    <recommendedName>
        <fullName evidence="7">VCBS repeat-containing protein</fullName>
    </recommendedName>
</protein>
<proteinExistence type="predicted"/>
<dbReference type="InterPro" id="IPR013517">
    <property type="entry name" value="FG-GAP"/>
</dbReference>
<name>A0A545T3L7_9GAMM</name>
<dbReference type="Proteomes" id="UP000319732">
    <property type="component" value="Unassembled WGS sequence"/>
</dbReference>
<keyword evidence="2" id="KW-0677">Repeat</keyword>
<dbReference type="InterPro" id="IPR013519">
    <property type="entry name" value="Int_alpha_beta-p"/>
</dbReference>
<feature type="chain" id="PRO_5022012157" description="VCBS repeat-containing protein" evidence="4">
    <location>
        <begin position="26"/>
        <end position="455"/>
    </location>
</feature>
<sequence length="455" mass="47139">MNIKSVVQSSLPAGLLLLGAACSLADSDHESLIPQLGSTPAATVTAPGTPATPFVEADVEVLLTLTGEQTGDNFGWVAEDLGDINGDGANDFIVTAPSFKTNLPFSAGKFYVYSGAEGKLLNSVTSPGVPLLGYSAKDAGDVDGDGITDYVVGSFSSVMVFSGATHAIVQQWFRPGEFFGASVAGVGDLDSDGFDDLVVGATYAGKRAANRGRVYAYSGRTGELLWRRSGRRAGDQLGTALGRLGDVNYDGIPDIVAGARGAGRREEGRAYVLSGKNGRRLHTLRPIGEPGLTGDTAGVVAGTFAVFHAFGVGDIDSDGVADIYIGDYNARREDTDGTGRGYLFSGYTGRRLHVFEAENLGDGLGPARGVGDVDHDGINDIFVAAYTFTGGSFAGKGYLYSGAERRLLRTMTGAASGQLLGVDALGVGDVNRDGLTDYLLTGSGILHLIAGQAHR</sequence>
<dbReference type="PANTHER" id="PTHR23220">
    <property type="entry name" value="INTEGRIN ALPHA"/>
    <property type="match status" value="1"/>
</dbReference>
<dbReference type="Gene3D" id="2.130.10.130">
    <property type="entry name" value="Integrin alpha, N-terminal"/>
    <property type="match status" value="3"/>
</dbReference>
<dbReference type="AlphaFoldDB" id="A0A545T3L7"/>
<dbReference type="PROSITE" id="PS51470">
    <property type="entry name" value="FG_GAP"/>
    <property type="match status" value="2"/>
</dbReference>
<dbReference type="GO" id="GO:0033627">
    <property type="term" value="P:cell adhesion mediated by integrin"/>
    <property type="evidence" value="ECO:0007669"/>
    <property type="project" value="TreeGrafter"/>
</dbReference>
<dbReference type="PROSITE" id="PS51257">
    <property type="entry name" value="PROKAR_LIPOPROTEIN"/>
    <property type="match status" value="1"/>
</dbReference>
<keyword evidence="1 4" id="KW-0732">Signal</keyword>
<evidence type="ECO:0000313" key="5">
    <source>
        <dbReference type="EMBL" id="TQV71809.1"/>
    </source>
</evidence>
<evidence type="ECO:0000256" key="2">
    <source>
        <dbReference type="ARBA" id="ARBA00022737"/>
    </source>
</evidence>